<comment type="similarity">
    <text evidence="2 9">Belongs to the membrane-bound acyltransferase family.</text>
</comment>
<dbReference type="Proteomes" id="UP000182569">
    <property type="component" value="Chromosome"/>
</dbReference>
<dbReference type="Pfam" id="PF03062">
    <property type="entry name" value="MBOAT"/>
    <property type="match status" value="1"/>
</dbReference>
<keyword evidence="12" id="KW-1185">Reference proteome</keyword>
<dbReference type="PANTHER" id="PTHR13285:SF23">
    <property type="entry name" value="TEICHOIC ACID D-ALANYLTRANSFERASE"/>
    <property type="match status" value="1"/>
</dbReference>
<dbReference type="PIRSF" id="PIRSF500216">
    <property type="entry name" value="DltB"/>
    <property type="match status" value="1"/>
</dbReference>
<dbReference type="UniPathway" id="UPA00556"/>
<dbReference type="InterPro" id="IPR051085">
    <property type="entry name" value="MB_O-acyltransferase"/>
</dbReference>
<keyword evidence="5 10" id="KW-0812">Transmembrane</keyword>
<dbReference type="InterPro" id="IPR024194">
    <property type="entry name" value="Ac/AlaTfrase_AlgI/DltB"/>
</dbReference>
<evidence type="ECO:0000256" key="8">
    <source>
        <dbReference type="ARBA" id="ARBA00023315"/>
    </source>
</evidence>
<keyword evidence="7 9" id="KW-0472">Membrane</keyword>
<dbReference type="KEGG" id="ceu:A7L45_09235"/>
<gene>
    <name evidence="11" type="ORF">A7L45_09235</name>
</gene>
<keyword evidence="3 9" id="KW-1003">Cell membrane</keyword>
<feature type="transmembrane region" description="Helical" evidence="10">
    <location>
        <begin position="7"/>
        <end position="26"/>
    </location>
</feature>
<evidence type="ECO:0000256" key="5">
    <source>
        <dbReference type="ARBA" id="ARBA00022692"/>
    </source>
</evidence>
<evidence type="ECO:0000256" key="6">
    <source>
        <dbReference type="ARBA" id="ARBA00022989"/>
    </source>
</evidence>
<evidence type="ECO:0000256" key="10">
    <source>
        <dbReference type="SAM" id="Phobius"/>
    </source>
</evidence>
<dbReference type="AlphaFoldDB" id="A0A1J0GFS9"/>
<feature type="transmembrane region" description="Helical" evidence="10">
    <location>
        <begin position="79"/>
        <end position="96"/>
    </location>
</feature>
<feature type="transmembrane region" description="Helical" evidence="10">
    <location>
        <begin position="354"/>
        <end position="380"/>
    </location>
</feature>
<reference evidence="12" key="1">
    <citation type="journal article" date="2016" name="Front. Microbiol.">
        <title>Complete Genome Sequence of Clostridium estertheticum DSM 8809, a Microbe Identified in Spoiled Vacuum Packed Beef.</title>
        <authorList>
            <person name="Yu Z."/>
            <person name="Gunn L."/>
            <person name="Brennan E."/>
            <person name="Reid R."/>
            <person name="Wall P.G."/>
            <person name="Gaora O.P."/>
            <person name="Hurley D."/>
            <person name="Bolton D."/>
            <person name="Fanning S."/>
        </authorList>
    </citation>
    <scope>NUCLEOTIDE SEQUENCE [LARGE SCALE GENOMIC DNA]</scope>
    <source>
        <strain evidence="12">DSM 8809</strain>
    </source>
</reference>
<dbReference type="STRING" id="1552.A7L45_09235"/>
<dbReference type="InterPro" id="IPR024024">
    <property type="entry name" value="DltB"/>
</dbReference>
<sequence length="381" mass="45272">MTPYGDFLYFYLMILALIPAIIVGLLGKRIKWYGLPASLLMIYLIFGKSKQQAEYLILFFIMEFLLIIFYSFIVKKFKQRWLLWIMIVIGLSPLLYSKLGNIFIHEELGFLGISYLTFKIIQILIQIYDGYITKINVFDLAYFILFFPTLSSGPIDRSIRFTEESNKVITSRQYVEYLGDGIFKILQGVGYKFLIGFYIQTHFINVILLRPHTLLNTITYMYSYSFYLFFDFAGYSLIAIGVSYIMGIKTPDNFNLPFISKDIKEFWNRWHMSLSFWFRDFIYNRFVMTAIKKKWFKSRYTASYIGFMINMITMGLWHGIQLNYIVYGAFHGVLIIVTDYFQRKSFYKKHKKKVYFKIASTFLTFNLVCFSFLIFSGFLFK</sequence>
<dbReference type="EC" id="2.3.1.-" evidence="9"/>
<evidence type="ECO:0000313" key="11">
    <source>
        <dbReference type="EMBL" id="APC40236.1"/>
    </source>
</evidence>
<dbReference type="RefSeq" id="WP_071612527.1">
    <property type="nucleotide sequence ID" value="NZ_CP015756.1"/>
</dbReference>
<dbReference type="EMBL" id="CP015756">
    <property type="protein sequence ID" value="APC40236.1"/>
    <property type="molecule type" value="Genomic_DNA"/>
</dbReference>
<evidence type="ECO:0000256" key="2">
    <source>
        <dbReference type="ARBA" id="ARBA00010323"/>
    </source>
</evidence>
<evidence type="ECO:0000256" key="9">
    <source>
        <dbReference type="PIRNR" id="PIRNR016636"/>
    </source>
</evidence>
<dbReference type="GO" id="GO:0070395">
    <property type="term" value="P:lipoteichoic acid biosynthetic process"/>
    <property type="evidence" value="ECO:0007669"/>
    <property type="project" value="UniProtKB-UniRule"/>
</dbReference>
<name>A0A1J0GFS9_9CLOT</name>
<feature type="transmembrane region" description="Helical" evidence="10">
    <location>
        <begin position="108"/>
        <end position="125"/>
    </location>
</feature>
<dbReference type="GO" id="GO:0016746">
    <property type="term" value="F:acyltransferase activity"/>
    <property type="evidence" value="ECO:0007669"/>
    <property type="project" value="UniProtKB-KW"/>
</dbReference>
<comment type="function">
    <text evidence="9">O-acyltransferase that catalyzes D-alanylation of both teichoic acid and lipoteichoic acid (LTA). D-alanylation of LTA plays an important role in modulating the properties of the cell wall in Gram-positive bacteria, influencing the net charge of the cell wall. Catalyzes D-alanylation from DltC carrier protein.</text>
</comment>
<keyword evidence="6 10" id="KW-1133">Transmembrane helix</keyword>
<organism evidence="11 12">
    <name type="scientific">Clostridium estertheticum subsp. estertheticum</name>
    <dbReference type="NCBI Taxonomy" id="1552"/>
    <lineage>
        <taxon>Bacteria</taxon>
        <taxon>Bacillati</taxon>
        <taxon>Bacillota</taxon>
        <taxon>Clostridia</taxon>
        <taxon>Eubacteriales</taxon>
        <taxon>Clostridiaceae</taxon>
        <taxon>Clostridium</taxon>
    </lineage>
</organism>
<dbReference type="PANTHER" id="PTHR13285">
    <property type="entry name" value="ACYLTRANSFERASE"/>
    <property type="match status" value="1"/>
</dbReference>
<comment type="subcellular location">
    <subcellularLocation>
        <location evidence="1">Cell membrane</location>
        <topology evidence="1">Multi-pass membrane protein</topology>
    </subcellularLocation>
</comment>
<dbReference type="InterPro" id="IPR004299">
    <property type="entry name" value="MBOAT_fam"/>
</dbReference>
<feature type="transmembrane region" description="Helical" evidence="10">
    <location>
        <begin position="224"/>
        <end position="246"/>
    </location>
</feature>
<dbReference type="NCBIfam" id="TIGR04091">
    <property type="entry name" value="LTA_dltB"/>
    <property type="match status" value="1"/>
</dbReference>
<feature type="transmembrane region" description="Helical" evidence="10">
    <location>
        <begin position="55"/>
        <end position="73"/>
    </location>
</feature>
<accession>A0A1J0GFS9</accession>
<protein>
    <recommendedName>
        <fullName evidence="9">Teichoic acid D-alanyltransferase</fullName>
        <ecNumber evidence="9">2.3.1.-</ecNumber>
    </recommendedName>
</protein>
<evidence type="ECO:0000313" key="12">
    <source>
        <dbReference type="Proteomes" id="UP000182569"/>
    </source>
</evidence>
<evidence type="ECO:0000256" key="1">
    <source>
        <dbReference type="ARBA" id="ARBA00004651"/>
    </source>
</evidence>
<evidence type="ECO:0000256" key="7">
    <source>
        <dbReference type="ARBA" id="ARBA00023136"/>
    </source>
</evidence>
<feature type="transmembrane region" description="Helical" evidence="10">
    <location>
        <begin position="324"/>
        <end position="342"/>
    </location>
</feature>
<dbReference type="GO" id="GO:0005886">
    <property type="term" value="C:plasma membrane"/>
    <property type="evidence" value="ECO:0007669"/>
    <property type="project" value="UniProtKB-SubCell"/>
</dbReference>
<evidence type="ECO:0000256" key="3">
    <source>
        <dbReference type="ARBA" id="ARBA00022475"/>
    </source>
</evidence>
<keyword evidence="8 9" id="KW-0012">Acyltransferase</keyword>
<proteinExistence type="inferred from homology"/>
<comment type="pathway">
    <text evidence="9">Cell wall biogenesis; lipoteichoic acid biosynthesis.</text>
</comment>
<evidence type="ECO:0000256" key="4">
    <source>
        <dbReference type="ARBA" id="ARBA00022679"/>
    </source>
</evidence>
<dbReference type="PIRSF" id="PIRSF016636">
    <property type="entry name" value="AlgI_DltB"/>
    <property type="match status" value="1"/>
</dbReference>
<dbReference type="OrthoDB" id="9805788at2"/>
<keyword evidence="4 9" id="KW-0808">Transferase</keyword>